<sequence>MKYLVCLQRDGYSHTLRILRVPTTTPSSLQYFVTASVSTPSTSAASSSSSTLNRSGSAFILSPRTVLLTSSVSSSAEREEYLFHTPYSKSSQRNRPIQTLLVDDVRYFHALESKLEFKCYIPQSNYVVPIQLSIVKLQSQSRDIGNYIDNRTTVDVVTDVLGTSVLLCQSFSDARLATSPLHTTAPSTTAVATLALLRPHRMPQLITTLGIGHKEETLASSRLHTRLLESSSAAPPFLRLPLFGPSFSILVILEVVVKAIFSIEFPRTCEIFSHIVPTQFCTILNGFVCHLSPPVLPANYSTRLDLLQTQQLHNSYTTATPQGSERTRLRIPRTTTVSACEDPGTKVKLSAGNQDKVVKKPAVKKANGKGMRNKAENGRY</sequence>
<reference evidence="2 3" key="1">
    <citation type="submission" date="2016-05" db="EMBL/GenBank/DDBJ databases">
        <title>Genome sequencing reveals origins of a unique bacterial endosymbiosis in the earliest lineages of terrestrial Fungi.</title>
        <authorList>
            <consortium name="DOE Joint Genome Institute"/>
            <person name="Uehling J."/>
            <person name="Gryganskyi A."/>
            <person name="Hameed K."/>
            <person name="Tschaplinski T."/>
            <person name="Misztal P."/>
            <person name="Wu S."/>
            <person name="Desiro A."/>
            <person name="Vande Pol N."/>
            <person name="Du Z.-Y."/>
            <person name="Zienkiewicz A."/>
            <person name="Zienkiewicz K."/>
            <person name="Morin E."/>
            <person name="Tisserant E."/>
            <person name="Splivallo R."/>
            <person name="Hainaut M."/>
            <person name="Henrissat B."/>
            <person name="Ohm R."/>
            <person name="Kuo A."/>
            <person name="Yan J."/>
            <person name="Lipzen A."/>
            <person name="Nolan M."/>
            <person name="Labutti K."/>
            <person name="Barry K."/>
            <person name="Goldstein A."/>
            <person name="Labbe J."/>
            <person name="Schadt C."/>
            <person name="Tuskan G."/>
            <person name="Grigoriev I."/>
            <person name="Martin F."/>
            <person name="Vilgalys R."/>
            <person name="Bonito G."/>
        </authorList>
    </citation>
    <scope>NUCLEOTIDE SEQUENCE [LARGE SCALE GENOMIC DNA]</scope>
    <source>
        <strain evidence="2 3">AG-77</strain>
    </source>
</reference>
<evidence type="ECO:0000313" key="3">
    <source>
        <dbReference type="Proteomes" id="UP000078512"/>
    </source>
</evidence>
<proteinExistence type="predicted"/>
<keyword evidence="3" id="KW-1185">Reference proteome</keyword>
<accession>A0A197JCX0</accession>
<gene>
    <name evidence="2" type="ORF">K457DRAFT_25517</name>
</gene>
<protein>
    <submittedName>
        <fullName evidence="2">Uncharacterized protein</fullName>
    </submittedName>
</protein>
<feature type="region of interest" description="Disordered" evidence="1">
    <location>
        <begin position="361"/>
        <end position="380"/>
    </location>
</feature>
<name>A0A197JCX0_9FUNG</name>
<dbReference type="EMBL" id="KV442134">
    <property type="protein sequence ID" value="OAQ22972.1"/>
    <property type="molecule type" value="Genomic_DNA"/>
</dbReference>
<evidence type="ECO:0000313" key="2">
    <source>
        <dbReference type="EMBL" id="OAQ22972.1"/>
    </source>
</evidence>
<dbReference type="AlphaFoldDB" id="A0A197JCX0"/>
<evidence type="ECO:0000256" key="1">
    <source>
        <dbReference type="SAM" id="MobiDB-lite"/>
    </source>
</evidence>
<dbReference type="Proteomes" id="UP000078512">
    <property type="component" value="Unassembled WGS sequence"/>
</dbReference>
<organism evidence="2 3">
    <name type="scientific">Linnemannia elongata AG-77</name>
    <dbReference type="NCBI Taxonomy" id="1314771"/>
    <lineage>
        <taxon>Eukaryota</taxon>
        <taxon>Fungi</taxon>
        <taxon>Fungi incertae sedis</taxon>
        <taxon>Mucoromycota</taxon>
        <taxon>Mortierellomycotina</taxon>
        <taxon>Mortierellomycetes</taxon>
        <taxon>Mortierellales</taxon>
        <taxon>Mortierellaceae</taxon>
        <taxon>Linnemannia</taxon>
    </lineage>
</organism>